<feature type="transmembrane region" description="Helical" evidence="2">
    <location>
        <begin position="280"/>
        <end position="297"/>
    </location>
</feature>
<dbReference type="Pfam" id="PF20246">
    <property type="entry name" value="DUF6601"/>
    <property type="match status" value="1"/>
</dbReference>
<dbReference type="RefSeq" id="XP_043172481.1">
    <property type="nucleotide sequence ID" value="XM_043316546.1"/>
</dbReference>
<dbReference type="EMBL" id="CAJRGZ010000023">
    <property type="protein sequence ID" value="CAG5178863.1"/>
    <property type="molecule type" value="Genomic_DNA"/>
</dbReference>
<keyword evidence="2" id="KW-0812">Transmembrane</keyword>
<keyword evidence="4" id="KW-1185">Reference proteome</keyword>
<reference evidence="3" key="1">
    <citation type="submission" date="2021-05" db="EMBL/GenBank/DDBJ databases">
        <authorList>
            <person name="Stam R."/>
        </authorList>
    </citation>
    <scope>NUCLEOTIDE SEQUENCE</scope>
    <source>
        <strain evidence="3">CS162</strain>
    </source>
</reference>
<feature type="compositionally biased region" description="Low complexity" evidence="1">
    <location>
        <begin position="27"/>
        <end position="36"/>
    </location>
</feature>
<sequence length="374" mass="43107">MAEKTTVQTTNALTPPFSSRPIPPPSTAANSSNPTSREIAHQNGHIDPSQDRTPTHIQPVLDSVTTIALSPEDSLPTISGRSNSIFLANDDPRQFLKHDLDLSRLNRIHGHLWMAGRPMRARPLHRYKMLGMEVLGTQQMDLHLLKFSTKLLVKPLPEWMLSYDFWNEHICKPGDADLTRKLEEGWLWKSAAGFLVSYVWLITTPLDLKIAHEYMLLPSFVTWHWWKDFVKDFMQHVDINTLQEVNQRYQFGDLRLGRINSIYRIRYGYNRYVIFFQRNFSWILIVFVFFSLVLSAMQVGSSLKELEGNYAFLRASYVFVVFSMVSVVAVLAFVTIVFIGIFLFNMVKAITHAVSEQKKRIKLAQKKEESGKDV</sequence>
<dbReference type="AlphaFoldDB" id="A0A8J2N4X6"/>
<dbReference type="OrthoDB" id="5086500at2759"/>
<accession>A0A8J2N4X6</accession>
<name>A0A8J2N4X6_9PLEO</name>
<evidence type="ECO:0000256" key="2">
    <source>
        <dbReference type="SAM" id="Phobius"/>
    </source>
</evidence>
<evidence type="ECO:0000313" key="4">
    <source>
        <dbReference type="Proteomes" id="UP000676310"/>
    </source>
</evidence>
<dbReference type="Proteomes" id="UP000676310">
    <property type="component" value="Unassembled WGS sequence"/>
</dbReference>
<comment type="caution">
    <text evidence="3">The sequence shown here is derived from an EMBL/GenBank/DDBJ whole genome shotgun (WGS) entry which is preliminary data.</text>
</comment>
<feature type="compositionally biased region" description="Polar residues" evidence="1">
    <location>
        <begin position="1"/>
        <end position="13"/>
    </location>
</feature>
<protein>
    <submittedName>
        <fullName evidence="3">Uncharacterized protein</fullName>
    </submittedName>
</protein>
<feature type="transmembrane region" description="Helical" evidence="2">
    <location>
        <begin position="317"/>
        <end position="344"/>
    </location>
</feature>
<feature type="region of interest" description="Disordered" evidence="1">
    <location>
        <begin position="1"/>
        <end position="56"/>
    </location>
</feature>
<proteinExistence type="predicted"/>
<gene>
    <name evidence="3" type="ORF">ALTATR162_LOCUS8913</name>
</gene>
<dbReference type="PANTHER" id="PTHR34414">
    <property type="entry name" value="HET DOMAIN-CONTAINING PROTEIN-RELATED"/>
    <property type="match status" value="1"/>
</dbReference>
<dbReference type="InterPro" id="IPR046536">
    <property type="entry name" value="DUF6601"/>
</dbReference>
<organism evidence="3 4">
    <name type="scientific">Alternaria atra</name>
    <dbReference type="NCBI Taxonomy" id="119953"/>
    <lineage>
        <taxon>Eukaryota</taxon>
        <taxon>Fungi</taxon>
        <taxon>Dikarya</taxon>
        <taxon>Ascomycota</taxon>
        <taxon>Pezizomycotina</taxon>
        <taxon>Dothideomycetes</taxon>
        <taxon>Pleosporomycetidae</taxon>
        <taxon>Pleosporales</taxon>
        <taxon>Pleosporineae</taxon>
        <taxon>Pleosporaceae</taxon>
        <taxon>Alternaria</taxon>
        <taxon>Alternaria sect. Ulocladioides</taxon>
    </lineage>
</organism>
<evidence type="ECO:0000256" key="1">
    <source>
        <dbReference type="SAM" id="MobiDB-lite"/>
    </source>
</evidence>
<keyword evidence="2" id="KW-0472">Membrane</keyword>
<dbReference type="PANTHER" id="PTHR34414:SF1">
    <property type="entry name" value="SUBTILISIN-LIKE SERINE PROTEASE"/>
    <property type="match status" value="1"/>
</dbReference>
<evidence type="ECO:0000313" key="3">
    <source>
        <dbReference type="EMBL" id="CAG5178863.1"/>
    </source>
</evidence>
<keyword evidence="2" id="KW-1133">Transmembrane helix</keyword>
<dbReference type="GeneID" id="67021076"/>